<proteinExistence type="inferred from homology"/>
<evidence type="ECO:0000256" key="6">
    <source>
        <dbReference type="ARBA" id="ARBA00023136"/>
    </source>
</evidence>
<dbReference type="GO" id="GO:0005886">
    <property type="term" value="C:plasma membrane"/>
    <property type="evidence" value="ECO:0007669"/>
    <property type="project" value="UniProtKB-SubCell"/>
</dbReference>
<dbReference type="InterPro" id="IPR035906">
    <property type="entry name" value="MetI-like_sf"/>
</dbReference>
<dbReference type="InterPro" id="IPR000515">
    <property type="entry name" value="MetI-like"/>
</dbReference>
<dbReference type="PANTHER" id="PTHR43227:SF11">
    <property type="entry name" value="BLL4140 PROTEIN"/>
    <property type="match status" value="1"/>
</dbReference>
<keyword evidence="3" id="KW-1003">Cell membrane</keyword>
<keyword evidence="10" id="KW-1185">Reference proteome</keyword>
<dbReference type="InterPro" id="IPR050809">
    <property type="entry name" value="UgpAE/MalFG_permease"/>
</dbReference>
<keyword evidence="6 7" id="KW-0472">Membrane</keyword>
<reference evidence="9 10" key="1">
    <citation type="submission" date="2020-08" db="EMBL/GenBank/DDBJ databases">
        <title>Sequencing the genomes of 1000 actinobacteria strains.</title>
        <authorList>
            <person name="Klenk H.-P."/>
        </authorList>
    </citation>
    <scope>NUCLEOTIDE SEQUENCE [LARGE SCALE GENOMIC DNA]</scope>
    <source>
        <strain evidence="9 10">DSM 44230</strain>
    </source>
</reference>
<feature type="transmembrane region" description="Helical" evidence="7">
    <location>
        <begin position="210"/>
        <end position="230"/>
    </location>
</feature>
<comment type="similarity">
    <text evidence="7">Belongs to the binding-protein-dependent transport system permease family.</text>
</comment>
<dbReference type="RefSeq" id="WP_185006470.1">
    <property type="nucleotide sequence ID" value="NZ_BAAAUI010000005.1"/>
</dbReference>
<accession>A0A7W7CG17</accession>
<gene>
    <name evidence="9" type="ORF">HNR67_006679</name>
</gene>
<name>A0A7W7CG17_9PSEU</name>
<evidence type="ECO:0000313" key="10">
    <source>
        <dbReference type="Proteomes" id="UP000533598"/>
    </source>
</evidence>
<keyword evidence="2 7" id="KW-0813">Transport</keyword>
<feature type="transmembrane region" description="Helical" evidence="7">
    <location>
        <begin position="105"/>
        <end position="129"/>
    </location>
</feature>
<evidence type="ECO:0000256" key="7">
    <source>
        <dbReference type="RuleBase" id="RU363032"/>
    </source>
</evidence>
<organism evidence="9 10">
    <name type="scientific">Crossiella cryophila</name>
    <dbReference type="NCBI Taxonomy" id="43355"/>
    <lineage>
        <taxon>Bacteria</taxon>
        <taxon>Bacillati</taxon>
        <taxon>Actinomycetota</taxon>
        <taxon>Actinomycetes</taxon>
        <taxon>Pseudonocardiales</taxon>
        <taxon>Pseudonocardiaceae</taxon>
        <taxon>Crossiella</taxon>
    </lineage>
</organism>
<sequence>MTLRRNRIRRRDTPVAWLLVAPALLGFGVFFAYPALRGVYLSFTEFHVLTPPKWIGLDNFRQLWQDDVFWNALGITVQFVVLSVLLGVFLSVLTAVMLHRLTQSVLIRGVIILPFLISGVVAALVWQLMLDPQLGIVNVWLRELFGQPVFFFNEGWAIPTLAVINVWKWMGYYAVLVFAGLQAIPATVYEAGRVDGASELKMFRHLTLPLLRPVLAMVVILNIISAFQIFDIVQVTTKGGPANASNVLNMYIYNKAFSQFDFGYAATMSLTLFAMLIVVTFIQLRLARANESDLD</sequence>
<keyword evidence="9" id="KW-0762">Sugar transport</keyword>
<protein>
    <submittedName>
        <fullName evidence="9">Multiple sugar transport system permease protein</fullName>
    </submittedName>
</protein>
<feature type="transmembrane region" description="Helical" evidence="7">
    <location>
        <begin position="15"/>
        <end position="36"/>
    </location>
</feature>
<evidence type="ECO:0000256" key="3">
    <source>
        <dbReference type="ARBA" id="ARBA00022475"/>
    </source>
</evidence>
<dbReference type="Pfam" id="PF00528">
    <property type="entry name" value="BPD_transp_1"/>
    <property type="match status" value="1"/>
</dbReference>
<evidence type="ECO:0000256" key="5">
    <source>
        <dbReference type="ARBA" id="ARBA00022989"/>
    </source>
</evidence>
<dbReference type="Gene3D" id="1.10.3720.10">
    <property type="entry name" value="MetI-like"/>
    <property type="match status" value="1"/>
</dbReference>
<dbReference type="PANTHER" id="PTHR43227">
    <property type="entry name" value="BLL4140 PROTEIN"/>
    <property type="match status" value="1"/>
</dbReference>
<feature type="domain" description="ABC transmembrane type-1" evidence="8">
    <location>
        <begin position="69"/>
        <end position="283"/>
    </location>
</feature>
<dbReference type="SUPFAM" id="SSF161098">
    <property type="entry name" value="MetI-like"/>
    <property type="match status" value="1"/>
</dbReference>
<dbReference type="Proteomes" id="UP000533598">
    <property type="component" value="Unassembled WGS sequence"/>
</dbReference>
<dbReference type="GO" id="GO:0055085">
    <property type="term" value="P:transmembrane transport"/>
    <property type="evidence" value="ECO:0007669"/>
    <property type="project" value="InterPro"/>
</dbReference>
<evidence type="ECO:0000256" key="2">
    <source>
        <dbReference type="ARBA" id="ARBA00022448"/>
    </source>
</evidence>
<dbReference type="EMBL" id="JACHMH010000001">
    <property type="protein sequence ID" value="MBB4680561.1"/>
    <property type="molecule type" value="Genomic_DNA"/>
</dbReference>
<comment type="caution">
    <text evidence="9">The sequence shown here is derived from an EMBL/GenBank/DDBJ whole genome shotgun (WGS) entry which is preliminary data.</text>
</comment>
<keyword evidence="4 7" id="KW-0812">Transmembrane</keyword>
<feature type="transmembrane region" description="Helical" evidence="7">
    <location>
        <begin position="262"/>
        <end position="282"/>
    </location>
</feature>
<evidence type="ECO:0000259" key="8">
    <source>
        <dbReference type="PROSITE" id="PS50928"/>
    </source>
</evidence>
<dbReference type="CDD" id="cd06261">
    <property type="entry name" value="TM_PBP2"/>
    <property type="match status" value="1"/>
</dbReference>
<evidence type="ECO:0000256" key="4">
    <source>
        <dbReference type="ARBA" id="ARBA00022692"/>
    </source>
</evidence>
<keyword evidence="5 7" id="KW-1133">Transmembrane helix</keyword>
<dbReference type="AlphaFoldDB" id="A0A7W7CG17"/>
<evidence type="ECO:0000313" key="9">
    <source>
        <dbReference type="EMBL" id="MBB4680561.1"/>
    </source>
</evidence>
<feature type="transmembrane region" description="Helical" evidence="7">
    <location>
        <begin position="169"/>
        <end position="189"/>
    </location>
</feature>
<feature type="transmembrane region" description="Helical" evidence="7">
    <location>
        <begin position="68"/>
        <end position="93"/>
    </location>
</feature>
<dbReference type="PROSITE" id="PS50928">
    <property type="entry name" value="ABC_TM1"/>
    <property type="match status" value="1"/>
</dbReference>
<comment type="subcellular location">
    <subcellularLocation>
        <location evidence="1 7">Cell membrane</location>
        <topology evidence="1 7">Multi-pass membrane protein</topology>
    </subcellularLocation>
</comment>
<evidence type="ECO:0000256" key="1">
    <source>
        <dbReference type="ARBA" id="ARBA00004651"/>
    </source>
</evidence>